<feature type="region of interest" description="Disordered" evidence="1">
    <location>
        <begin position="1"/>
        <end position="27"/>
    </location>
</feature>
<evidence type="ECO:0000256" key="1">
    <source>
        <dbReference type="SAM" id="MobiDB-lite"/>
    </source>
</evidence>
<dbReference type="Proteomes" id="UP001595462">
    <property type="component" value="Unassembled WGS sequence"/>
</dbReference>
<protein>
    <submittedName>
        <fullName evidence="2">Uncharacterized protein</fullName>
    </submittedName>
</protein>
<organism evidence="2 3">
    <name type="scientific">Salinisphaera aquimarina</name>
    <dbReference type="NCBI Taxonomy" id="2094031"/>
    <lineage>
        <taxon>Bacteria</taxon>
        <taxon>Pseudomonadati</taxon>
        <taxon>Pseudomonadota</taxon>
        <taxon>Gammaproteobacteria</taxon>
        <taxon>Salinisphaerales</taxon>
        <taxon>Salinisphaeraceae</taxon>
        <taxon>Salinisphaera</taxon>
    </lineage>
</organism>
<evidence type="ECO:0000313" key="2">
    <source>
        <dbReference type="EMBL" id="MFC3102339.1"/>
    </source>
</evidence>
<name>A0ABV7EHY7_9GAMM</name>
<comment type="caution">
    <text evidence="2">The sequence shown here is derived from an EMBL/GenBank/DDBJ whole genome shotgun (WGS) entry which is preliminary data.</text>
</comment>
<keyword evidence="3" id="KW-1185">Reference proteome</keyword>
<proteinExistence type="predicted"/>
<accession>A0ABV7EHY7</accession>
<dbReference type="RefSeq" id="WP_380685295.1">
    <property type="nucleotide sequence ID" value="NZ_JBHRSS010000001.1"/>
</dbReference>
<gene>
    <name evidence="2" type="ORF">ACFOSU_00370</name>
</gene>
<evidence type="ECO:0000313" key="3">
    <source>
        <dbReference type="Proteomes" id="UP001595462"/>
    </source>
</evidence>
<feature type="compositionally biased region" description="Basic and acidic residues" evidence="1">
    <location>
        <begin position="18"/>
        <end position="27"/>
    </location>
</feature>
<dbReference type="EMBL" id="JBHRSS010000001">
    <property type="protein sequence ID" value="MFC3102339.1"/>
    <property type="molecule type" value="Genomic_DNA"/>
</dbReference>
<reference evidence="3" key="1">
    <citation type="journal article" date="2019" name="Int. J. Syst. Evol. Microbiol.">
        <title>The Global Catalogue of Microorganisms (GCM) 10K type strain sequencing project: providing services to taxonomists for standard genome sequencing and annotation.</title>
        <authorList>
            <consortium name="The Broad Institute Genomics Platform"/>
            <consortium name="The Broad Institute Genome Sequencing Center for Infectious Disease"/>
            <person name="Wu L."/>
            <person name="Ma J."/>
        </authorList>
    </citation>
    <scope>NUCLEOTIDE SEQUENCE [LARGE SCALE GENOMIC DNA]</scope>
    <source>
        <strain evidence="3">KCTC 52640</strain>
    </source>
</reference>
<feature type="compositionally biased region" description="Polar residues" evidence="1">
    <location>
        <begin position="1"/>
        <end position="17"/>
    </location>
</feature>
<sequence length="133" mass="14762">MSDKPATSLSYHGQNNRHSPELQAERDKVRSEFRVQIVASDALVAHSSRLNGKSANDILELVNAKGANRYSYWNEVKSLDDIGLIIDKINANWSVIHQITGIDSEPYIPGILPFSPHLIRKGEIYVPLARGGV</sequence>